<evidence type="ECO:0000256" key="2">
    <source>
        <dbReference type="SAM" id="SignalP"/>
    </source>
</evidence>
<evidence type="ECO:0000256" key="1">
    <source>
        <dbReference type="SAM" id="Coils"/>
    </source>
</evidence>
<accession>A0A7S2UNK3</accession>
<reference evidence="3" key="1">
    <citation type="submission" date="2021-01" db="EMBL/GenBank/DDBJ databases">
        <authorList>
            <person name="Corre E."/>
            <person name="Pelletier E."/>
            <person name="Niang G."/>
            <person name="Scheremetjew M."/>
            <person name="Finn R."/>
            <person name="Kale V."/>
            <person name="Holt S."/>
            <person name="Cochrane G."/>
            <person name="Meng A."/>
            <person name="Brown T."/>
            <person name="Cohen L."/>
        </authorList>
    </citation>
    <scope>NUCLEOTIDE SEQUENCE</scope>
    <source>
        <strain evidence="3">CCMP2084</strain>
    </source>
</reference>
<keyword evidence="2" id="KW-0732">Signal</keyword>
<dbReference type="AlphaFoldDB" id="A0A7S2UNK3"/>
<keyword evidence="1" id="KW-0175">Coiled coil</keyword>
<sequence>MHHLSLLVSLSVWVLVIRDVVAFQAMFRSSSHLRNTIEPSPNWKSVEYTRPSLLSKKYNNAYKTTEMYFTPKKGDTRVSIFASSQTISNMKEDNDDTSQVESSHQELSSKRMLQEAQRRAKQACREARQARKAAQAAQNIAEHAKQREIQLLSPAFRRAVFVTSLVILMSRSIAIRFVYRGII</sequence>
<evidence type="ECO:0000313" key="3">
    <source>
        <dbReference type="EMBL" id="CAD9823007.1"/>
    </source>
</evidence>
<protein>
    <submittedName>
        <fullName evidence="3">Uncharacterized protein</fullName>
    </submittedName>
</protein>
<feature type="chain" id="PRO_5031002680" evidence="2">
    <location>
        <begin position="23"/>
        <end position="183"/>
    </location>
</feature>
<feature type="signal peptide" evidence="2">
    <location>
        <begin position="1"/>
        <end position="22"/>
    </location>
</feature>
<name>A0A7S2UNK3_9STRA</name>
<dbReference type="EMBL" id="HBHQ01021961">
    <property type="protein sequence ID" value="CAD9823007.1"/>
    <property type="molecule type" value="Transcribed_RNA"/>
</dbReference>
<organism evidence="3">
    <name type="scientific">Attheya septentrionalis</name>
    <dbReference type="NCBI Taxonomy" id="420275"/>
    <lineage>
        <taxon>Eukaryota</taxon>
        <taxon>Sar</taxon>
        <taxon>Stramenopiles</taxon>
        <taxon>Ochrophyta</taxon>
        <taxon>Bacillariophyta</taxon>
        <taxon>Coscinodiscophyceae</taxon>
        <taxon>Chaetocerotophycidae</taxon>
        <taxon>Chaetocerotales</taxon>
        <taxon>Attheyaceae</taxon>
        <taxon>Attheya</taxon>
    </lineage>
</organism>
<gene>
    <name evidence="3" type="ORF">ASEP1449_LOCUS14841</name>
</gene>
<feature type="coiled-coil region" evidence="1">
    <location>
        <begin position="110"/>
        <end position="147"/>
    </location>
</feature>
<proteinExistence type="predicted"/>